<dbReference type="EMBL" id="JABXYK010000010">
    <property type="protein sequence ID" value="NVP56856.1"/>
    <property type="molecule type" value="Genomic_DNA"/>
</dbReference>
<evidence type="ECO:0000256" key="3">
    <source>
        <dbReference type="ARBA" id="ARBA00022448"/>
    </source>
</evidence>
<sequence>MIRTKLASLLVTAFAVAALAIPANADAIVVKHRQGETTLAAIPAKVIVFDMASLDTLDALGVEVAGVPAGRKPAYLKAYEGEKYAKVGTLFEPDYEAVSAAAPDLIVIGGRSAAKYAELSRIAPTIDLSVDAKAFKGSAEENVRTLGALFGKSPEAETLIGKLESSASALKEKAQGAGNGLLILTTGGKMSAYGPGSRFGVLHDDYGVVPAAADLKPGKSSNHGQAISFEFILETDPDWLFVIDRDAAIGREGTAAAAFLDNEIVRQTKAWKNGHVVYLDAASWYVVGGGIQSMQRTVDQLTTAFAGE</sequence>
<dbReference type="CDD" id="cd01140">
    <property type="entry name" value="FatB"/>
    <property type="match status" value="1"/>
</dbReference>
<dbReference type="RefSeq" id="WP_176950833.1">
    <property type="nucleotide sequence ID" value="NZ_JABXYK010000010.1"/>
</dbReference>
<keyword evidence="3" id="KW-0813">Transport</keyword>
<feature type="signal peptide" evidence="6">
    <location>
        <begin position="1"/>
        <end position="25"/>
    </location>
</feature>
<feature type="domain" description="Fe/B12 periplasmic-binding" evidence="7">
    <location>
        <begin position="45"/>
        <end position="308"/>
    </location>
</feature>
<evidence type="ECO:0000256" key="1">
    <source>
        <dbReference type="ARBA" id="ARBA00004196"/>
    </source>
</evidence>
<accession>A0ABX2QGE6</accession>
<evidence type="ECO:0000313" key="8">
    <source>
        <dbReference type="EMBL" id="NVP56856.1"/>
    </source>
</evidence>
<dbReference type="PROSITE" id="PS50983">
    <property type="entry name" value="FE_B12_PBP"/>
    <property type="match status" value="1"/>
</dbReference>
<evidence type="ECO:0000256" key="6">
    <source>
        <dbReference type="SAM" id="SignalP"/>
    </source>
</evidence>
<evidence type="ECO:0000259" key="7">
    <source>
        <dbReference type="PROSITE" id="PS50983"/>
    </source>
</evidence>
<protein>
    <submittedName>
        <fullName evidence="8">Siderophore ABC transporter substrate-binding protein</fullName>
    </submittedName>
</protein>
<dbReference type="SUPFAM" id="SSF53807">
    <property type="entry name" value="Helical backbone' metal receptor"/>
    <property type="match status" value="1"/>
</dbReference>
<dbReference type="Pfam" id="PF01497">
    <property type="entry name" value="Peripla_BP_2"/>
    <property type="match status" value="1"/>
</dbReference>
<evidence type="ECO:0000256" key="2">
    <source>
        <dbReference type="ARBA" id="ARBA00008814"/>
    </source>
</evidence>
<name>A0ABX2QGE6_9HYPH</name>
<gene>
    <name evidence="8" type="ORF">HV823_16495</name>
</gene>
<dbReference type="Gene3D" id="3.40.50.1980">
    <property type="entry name" value="Nitrogenase molybdenum iron protein domain"/>
    <property type="match status" value="2"/>
</dbReference>
<keyword evidence="5 6" id="KW-0732">Signal</keyword>
<dbReference type="PANTHER" id="PTHR30532:SF28">
    <property type="entry name" value="PETROBACTIN-BINDING PROTEIN YCLQ"/>
    <property type="match status" value="1"/>
</dbReference>
<keyword evidence="4" id="KW-0410">Iron transport</keyword>
<keyword evidence="9" id="KW-1185">Reference proteome</keyword>
<comment type="caution">
    <text evidence="8">The sequence shown here is derived from an EMBL/GenBank/DDBJ whole genome shotgun (WGS) entry which is preliminary data.</text>
</comment>
<comment type="subcellular location">
    <subcellularLocation>
        <location evidence="1">Cell envelope</location>
    </subcellularLocation>
</comment>
<feature type="chain" id="PRO_5045067799" evidence="6">
    <location>
        <begin position="26"/>
        <end position="308"/>
    </location>
</feature>
<dbReference type="InterPro" id="IPR033870">
    <property type="entry name" value="FatB"/>
</dbReference>
<evidence type="ECO:0000256" key="5">
    <source>
        <dbReference type="ARBA" id="ARBA00022729"/>
    </source>
</evidence>
<keyword evidence="4" id="KW-0406">Ion transport</keyword>
<dbReference type="InterPro" id="IPR002491">
    <property type="entry name" value="ABC_transptr_periplasmic_BD"/>
</dbReference>
<organism evidence="8 9">
    <name type="scientific">Mycoplana rhizolycopersici</name>
    <dbReference type="NCBI Taxonomy" id="2746702"/>
    <lineage>
        <taxon>Bacteria</taxon>
        <taxon>Pseudomonadati</taxon>
        <taxon>Pseudomonadota</taxon>
        <taxon>Alphaproteobacteria</taxon>
        <taxon>Hyphomicrobiales</taxon>
        <taxon>Rhizobiaceae</taxon>
        <taxon>Mycoplana</taxon>
    </lineage>
</organism>
<dbReference type="InterPro" id="IPR051313">
    <property type="entry name" value="Bact_iron-sidero_bind"/>
</dbReference>
<evidence type="ECO:0000256" key="4">
    <source>
        <dbReference type="ARBA" id="ARBA00022496"/>
    </source>
</evidence>
<dbReference type="Proteomes" id="UP000659172">
    <property type="component" value="Unassembled WGS sequence"/>
</dbReference>
<reference evidence="8 9" key="1">
    <citation type="submission" date="2020-06" db="EMBL/GenBank/DDBJ databases">
        <title>Rhizobium sp.nov. isolated from the tomato plant.</title>
        <authorList>
            <person name="Thin K.K."/>
            <person name="Zhang X."/>
            <person name="He S."/>
        </authorList>
    </citation>
    <scope>NUCLEOTIDE SEQUENCE [LARGE SCALE GENOMIC DNA]</scope>
    <source>
        <strain evidence="8 9">DBTS2</strain>
    </source>
</reference>
<proteinExistence type="inferred from homology"/>
<evidence type="ECO:0000313" key="9">
    <source>
        <dbReference type="Proteomes" id="UP000659172"/>
    </source>
</evidence>
<dbReference type="PANTHER" id="PTHR30532">
    <property type="entry name" value="IRON III DICITRATE-BINDING PERIPLASMIC PROTEIN"/>
    <property type="match status" value="1"/>
</dbReference>
<keyword evidence="4" id="KW-0408">Iron</keyword>
<comment type="similarity">
    <text evidence="2">Belongs to the bacterial solute-binding protein 8 family.</text>
</comment>